<dbReference type="KEGG" id="acae:HYG86_10195"/>
<dbReference type="EMBL" id="CP058559">
    <property type="protein sequence ID" value="QNO15104.1"/>
    <property type="molecule type" value="Genomic_DNA"/>
</dbReference>
<gene>
    <name evidence="8" type="ORF">HYG86_10195</name>
</gene>
<protein>
    <recommendedName>
        <fullName evidence="1">site-specific DNA-methyltransferase (adenine-specific)</fullName>
        <ecNumber evidence="1">2.1.1.72</ecNumber>
    </recommendedName>
</protein>
<proteinExistence type="predicted"/>
<evidence type="ECO:0000313" key="8">
    <source>
        <dbReference type="EMBL" id="QNO15104.1"/>
    </source>
</evidence>
<dbReference type="GO" id="GO:0009007">
    <property type="term" value="F:site-specific DNA-methyltransferase (adenine-specific) activity"/>
    <property type="evidence" value="ECO:0007669"/>
    <property type="project" value="UniProtKB-EC"/>
</dbReference>
<dbReference type="Proteomes" id="UP000516160">
    <property type="component" value="Chromosome"/>
</dbReference>
<dbReference type="Pfam" id="PF12950">
    <property type="entry name" value="TaqI_C"/>
    <property type="match status" value="1"/>
</dbReference>
<dbReference type="InterPro" id="IPR003356">
    <property type="entry name" value="DNA_methylase_A-5"/>
</dbReference>
<name>A0A7G9W8U2_ALKCA</name>
<dbReference type="AlphaFoldDB" id="A0A7G9W8U2"/>
<keyword evidence="9" id="KW-1185">Reference proteome</keyword>
<dbReference type="REBASE" id="443178">
    <property type="entry name" value="M.CbaLB2ORF10195P"/>
</dbReference>
<evidence type="ECO:0000259" key="7">
    <source>
        <dbReference type="Pfam" id="PF12950"/>
    </source>
</evidence>
<dbReference type="InterPro" id="IPR029063">
    <property type="entry name" value="SAM-dependent_MTases_sf"/>
</dbReference>
<dbReference type="InterPro" id="IPR023135">
    <property type="entry name" value="N6_DNA_MeTrfase_TaqI_C"/>
</dbReference>
<evidence type="ECO:0000256" key="1">
    <source>
        <dbReference type="ARBA" id="ARBA00011900"/>
    </source>
</evidence>
<dbReference type="InterPro" id="IPR002052">
    <property type="entry name" value="DNA_methylase_N6_adenine_CS"/>
</dbReference>
<dbReference type="InterPro" id="IPR025931">
    <property type="entry name" value="TaqI_C"/>
</dbReference>
<reference evidence="8 9" key="1">
    <citation type="submission" date="2020-07" db="EMBL/GenBank/DDBJ databases">
        <title>Alkalicella. sp. LB2 genome.</title>
        <authorList>
            <person name="Postec A."/>
            <person name="Quemeneur M."/>
        </authorList>
    </citation>
    <scope>NUCLEOTIDE SEQUENCE [LARGE SCALE GENOMIC DNA]</scope>
    <source>
        <strain evidence="8 9">LB2</strain>
    </source>
</reference>
<dbReference type="Gene3D" id="3.40.50.150">
    <property type="entry name" value="Vaccinia Virus protein VP39"/>
    <property type="match status" value="1"/>
</dbReference>
<dbReference type="InterPro" id="IPR050953">
    <property type="entry name" value="N4_N6_ade-DNA_methylase"/>
</dbReference>
<keyword evidence="2 8" id="KW-0489">Methyltransferase</keyword>
<dbReference type="EC" id="2.1.1.72" evidence="1"/>
<dbReference type="PRINTS" id="PR00507">
    <property type="entry name" value="N12N6MTFRASE"/>
</dbReference>
<keyword evidence="3" id="KW-0808">Transferase</keyword>
<evidence type="ECO:0000256" key="2">
    <source>
        <dbReference type="ARBA" id="ARBA00022603"/>
    </source>
</evidence>
<dbReference type="PROSITE" id="PS00092">
    <property type="entry name" value="N6_MTASE"/>
    <property type="match status" value="1"/>
</dbReference>
<evidence type="ECO:0000256" key="4">
    <source>
        <dbReference type="ARBA" id="ARBA00022747"/>
    </source>
</evidence>
<dbReference type="SUPFAM" id="SSF53335">
    <property type="entry name" value="S-adenosyl-L-methionine-dependent methyltransferases"/>
    <property type="match status" value="1"/>
</dbReference>
<dbReference type="Pfam" id="PF02384">
    <property type="entry name" value="N6_Mtase"/>
    <property type="match status" value="1"/>
</dbReference>
<dbReference type="GO" id="GO:0008170">
    <property type="term" value="F:N-methyltransferase activity"/>
    <property type="evidence" value="ECO:0007669"/>
    <property type="project" value="InterPro"/>
</dbReference>
<dbReference type="GO" id="GO:0032259">
    <property type="term" value="P:methylation"/>
    <property type="evidence" value="ECO:0007669"/>
    <property type="project" value="UniProtKB-KW"/>
</dbReference>
<dbReference type="RefSeq" id="WP_213165469.1">
    <property type="nucleotide sequence ID" value="NZ_CP058559.1"/>
</dbReference>
<dbReference type="Gene3D" id="3.90.220.10">
    <property type="entry name" value="Adenine-n6-DNA-methyltransferase Taqi, Chain A, domain 2"/>
    <property type="match status" value="1"/>
</dbReference>
<dbReference type="GO" id="GO:0009307">
    <property type="term" value="P:DNA restriction-modification system"/>
    <property type="evidence" value="ECO:0007669"/>
    <property type="project" value="UniProtKB-KW"/>
</dbReference>
<feature type="domain" description="DNA methylase adenine-specific" evidence="6">
    <location>
        <begin position="179"/>
        <end position="370"/>
    </location>
</feature>
<dbReference type="GO" id="GO:0003677">
    <property type="term" value="F:DNA binding"/>
    <property type="evidence" value="ECO:0007669"/>
    <property type="project" value="InterPro"/>
</dbReference>
<feature type="domain" description="TaqI-like C-terminal specificity" evidence="7">
    <location>
        <begin position="472"/>
        <end position="584"/>
    </location>
</feature>
<evidence type="ECO:0000256" key="5">
    <source>
        <dbReference type="ARBA" id="ARBA00047942"/>
    </source>
</evidence>
<sequence>MEFLTMDQVQEKYNISKATALNWVRLGNLGNFKQGELVISQDDLEKYHMGRLQNRRNKLNREDAFIPQKYVADQRYLKLVSEIIKISGKYKTIKNYKEKILLVIIYKLLLKEGVIHNIEEVIQDVDKLNPVLNNILVEGLGSLVIGPQDYLLQKELLDLEIHEGEGDLLGLLYLSLKGQGHKNKVGSYYTPQSVVKRIIEDLSIDYTSIPRSLDPTCGSGTFLMEQYKKLIEMFGECKKLEIVKSLHGWDTDPIAVALCKINLILLSRTLCVDNIKVNNSLGVKEKGQFDLVIGNPPWGYKFKANEVKELGFSKGSMDSFIMFILKGMDLIKYKGKLCFCLPYSFMNVKSHEHIRRELLKKYKIISITDLGVPFDGVFSGSIILKVSKETHDEYPISLESLDCFVKVKKTDICSMPLCNFSFVKSNATYDIVKKINGKNVITLKNKATFALGIVTGNNSNYIKNEAFREWEPIIKGTEIYKYGIRHGGNYINFDRNKFQQVAPTETYRANEKLIYRFINKSLTFAYDCDGLLTLNSANIVIPKIPGLNIKYIMAVLNSRVIQFYYQNIFPSIKVLRHQIESLPIPVVDEWTQNRVISKVDNIINCNDPKLKEIIYGEIDSMVFNIFQLNEKEVKTIVREVEVRNLIK</sequence>
<evidence type="ECO:0000313" key="9">
    <source>
        <dbReference type="Proteomes" id="UP000516160"/>
    </source>
</evidence>
<accession>A0A7G9W8U2</accession>
<dbReference type="PANTHER" id="PTHR33841">
    <property type="entry name" value="DNA METHYLTRANSFERASE YEEA-RELATED"/>
    <property type="match status" value="1"/>
</dbReference>
<organism evidence="8 9">
    <name type="scientific">Alkalicella caledoniensis</name>
    <dbReference type="NCBI Taxonomy" id="2731377"/>
    <lineage>
        <taxon>Bacteria</taxon>
        <taxon>Bacillati</taxon>
        <taxon>Bacillota</taxon>
        <taxon>Clostridia</taxon>
        <taxon>Eubacteriales</taxon>
        <taxon>Proteinivoracaceae</taxon>
        <taxon>Alkalicella</taxon>
    </lineage>
</organism>
<evidence type="ECO:0000256" key="3">
    <source>
        <dbReference type="ARBA" id="ARBA00022679"/>
    </source>
</evidence>
<keyword evidence="4" id="KW-0680">Restriction system</keyword>
<dbReference type="PANTHER" id="PTHR33841:SF1">
    <property type="entry name" value="DNA METHYLTRANSFERASE A"/>
    <property type="match status" value="1"/>
</dbReference>
<evidence type="ECO:0000259" key="6">
    <source>
        <dbReference type="Pfam" id="PF02384"/>
    </source>
</evidence>
<comment type="catalytic activity">
    <reaction evidence="5">
        <text>a 2'-deoxyadenosine in DNA + S-adenosyl-L-methionine = an N(6)-methyl-2'-deoxyadenosine in DNA + S-adenosyl-L-homocysteine + H(+)</text>
        <dbReference type="Rhea" id="RHEA:15197"/>
        <dbReference type="Rhea" id="RHEA-COMP:12418"/>
        <dbReference type="Rhea" id="RHEA-COMP:12419"/>
        <dbReference type="ChEBI" id="CHEBI:15378"/>
        <dbReference type="ChEBI" id="CHEBI:57856"/>
        <dbReference type="ChEBI" id="CHEBI:59789"/>
        <dbReference type="ChEBI" id="CHEBI:90615"/>
        <dbReference type="ChEBI" id="CHEBI:90616"/>
        <dbReference type="EC" id="2.1.1.72"/>
    </reaction>
</comment>